<organism evidence="3 4">
    <name type="scientific">Haloferula rosea</name>
    <dbReference type="NCBI Taxonomy" id="490093"/>
    <lineage>
        <taxon>Bacteria</taxon>
        <taxon>Pseudomonadati</taxon>
        <taxon>Verrucomicrobiota</taxon>
        <taxon>Verrucomicrobiia</taxon>
        <taxon>Verrucomicrobiales</taxon>
        <taxon>Verrucomicrobiaceae</taxon>
        <taxon>Haloferula</taxon>
    </lineage>
</organism>
<protein>
    <submittedName>
        <fullName evidence="3">Type I restriction endonuclease subunit R</fullName>
    </submittedName>
</protein>
<sequence>MPTDTTEAALEACIERFLTGEVSTPTSNDGKVQEAPATYQAGKGVGYLRGQSSDFNAEFALDEAKFWQFLEATQADELAKLTYKADYRRQILERLHRKLKKDGIISVLKKGLDVDNAHFDLLYRLPYNDLNPEVKAKFESNLFSVTRQIYFSSADHKSVDMVLFLNGLPLATLELKNPWTGQNVNHAKKQYRFDRDPKETLFQFRRCLVHFAVDPDEVWMTTKLDGKSTYFLPFNKGHNHGKGNPPNPDGHKSAYLWQEILTRQSLTNIIEHYAKVTEEKDKKTGKVKQTLFFPRYHQLEVVRNILADVQGRGVGHRYLIQHSAGSGKSHSITWLGYQLVELYDKAGQDNLFDSVIVVTDRRVLDRQIDKNIKAFAEVKNILAHADSSADLRAHLENGKKLITTTIQKFPFIVDGIADMSDKRFAVIIDEAHSSQSGQAADKLNMSLGGNTSDEEPEDYQEKILEAMARRKMGQNASYFAFTATPKKATLEKFGTQNAEGGFDPFHLYSMKQAIEEDFILDVLANYTTYKSYYEVQKSIEDNPEFDTAKAQKKLRAYVEGHQETIDTKAALMVDHFLTQVVATKKLRGAARGMVVTRNIESAIRYFTAIQRELKEKNANFQAIVAFSGKKTVDGIEHTEESLNGFPSKDLPDMLSGKYARDNPRKEVPTYKLLVVANKYLTGFDEPLLHSMYVDKRLQGVLAVQALSRLNRCNTRMQKQDTFILDFYNTASEIKDAFDPFYTATSLSEPTDVNVLHDLKDALDDSGLYSDEDIETFNERFFNGEDAEKLHPIIDECVDRFNLIEDEEDKVDFKIKAKQFVKLYGQLACIIPFENAGWEKLYWFLKFLVPKLKVAEKDKEEIDELLDSIDLSTYGLERVHLNQHIGLDDSDTELEPENPNVRGYHDDGSEESPLDEIIRTFNERFFDAWDATPEEQRVKLINIMEHVKASDDYQQQVVDNPDQQNRRIALESLISKAVNQERKKDLDLYKIYAGDTEFKKAFEESIIRILSLHEKSKPA</sequence>
<dbReference type="Pfam" id="PF18766">
    <property type="entry name" value="SWI2_SNF2"/>
    <property type="match status" value="1"/>
</dbReference>
<dbReference type="EMBL" id="JAENII010000004">
    <property type="protein sequence ID" value="MBK1826886.1"/>
    <property type="molecule type" value="Genomic_DNA"/>
</dbReference>
<comment type="caution">
    <text evidence="3">The sequence shown here is derived from an EMBL/GenBank/DDBJ whole genome shotgun (WGS) entry which is preliminary data.</text>
</comment>
<dbReference type="AlphaFoldDB" id="A0A934RD71"/>
<dbReference type="InterPro" id="IPR055180">
    <property type="entry name" value="HsdR_RecA-like_helicase_dom_2"/>
</dbReference>
<dbReference type="GO" id="GO:0005524">
    <property type="term" value="F:ATP binding"/>
    <property type="evidence" value="ECO:0007669"/>
    <property type="project" value="UniProtKB-KW"/>
</dbReference>
<dbReference type="SUPFAM" id="SSF52540">
    <property type="entry name" value="P-loop containing nucleoside triphosphate hydrolases"/>
    <property type="match status" value="1"/>
</dbReference>
<feature type="domain" description="Helicase ATP-binding" evidence="2">
    <location>
        <begin position="309"/>
        <end position="503"/>
    </location>
</feature>
<dbReference type="PANTHER" id="PTHR42927:SF1">
    <property type="entry name" value="HELICASE SUPERFAMILY 1 AND 2 DOMAIN-CONTAINING PROTEIN"/>
    <property type="match status" value="1"/>
</dbReference>
<feature type="region of interest" description="Disordered" evidence="1">
    <location>
        <begin position="886"/>
        <end position="910"/>
    </location>
</feature>
<proteinExistence type="predicted"/>
<dbReference type="Proteomes" id="UP000658278">
    <property type="component" value="Unassembled WGS sequence"/>
</dbReference>
<dbReference type="Pfam" id="PF22679">
    <property type="entry name" value="T1R_D3-like"/>
    <property type="match status" value="1"/>
</dbReference>
<keyword evidence="4" id="KW-1185">Reference proteome</keyword>
<keyword evidence="3" id="KW-0540">Nuclease</keyword>
<evidence type="ECO:0000259" key="2">
    <source>
        <dbReference type="PROSITE" id="PS51192"/>
    </source>
</evidence>
<evidence type="ECO:0000256" key="1">
    <source>
        <dbReference type="SAM" id="MobiDB-lite"/>
    </source>
</evidence>
<dbReference type="Pfam" id="PF04313">
    <property type="entry name" value="HSDR_N"/>
    <property type="match status" value="1"/>
</dbReference>
<dbReference type="InterPro" id="IPR040980">
    <property type="entry name" value="SWI2_SNF2"/>
</dbReference>
<reference evidence="3" key="1">
    <citation type="submission" date="2021-01" db="EMBL/GenBank/DDBJ databases">
        <title>Modified the classification status of verrucomicrobia.</title>
        <authorList>
            <person name="Feng X."/>
        </authorList>
    </citation>
    <scope>NUCLEOTIDE SEQUENCE</scope>
    <source>
        <strain evidence="3">KCTC 22201</strain>
    </source>
</reference>
<gene>
    <name evidence="3" type="ORF">JIN81_07640</name>
</gene>
<keyword evidence="3" id="KW-0378">Hydrolase</keyword>
<dbReference type="GO" id="GO:0009307">
    <property type="term" value="P:DNA restriction-modification system"/>
    <property type="evidence" value="ECO:0007669"/>
    <property type="project" value="UniProtKB-KW"/>
</dbReference>
<evidence type="ECO:0000313" key="3">
    <source>
        <dbReference type="EMBL" id="MBK1826886.1"/>
    </source>
</evidence>
<dbReference type="InterPro" id="IPR027417">
    <property type="entry name" value="P-loop_NTPase"/>
</dbReference>
<name>A0A934RD71_9BACT</name>
<dbReference type="PANTHER" id="PTHR42927">
    <property type="entry name" value="HELICASE SUPERFAMILY 1 AND 2 DOMAIN-CONTAINING PROTEIN"/>
    <property type="match status" value="1"/>
</dbReference>
<dbReference type="InterPro" id="IPR014001">
    <property type="entry name" value="Helicase_ATP-bd"/>
</dbReference>
<keyword evidence="3" id="KW-0255">Endonuclease</keyword>
<dbReference type="Gene3D" id="3.90.1570.50">
    <property type="match status" value="1"/>
</dbReference>
<dbReference type="InterPro" id="IPR007409">
    <property type="entry name" value="Restrct_endonuc_type1_HsdR_N"/>
</dbReference>
<dbReference type="Gene3D" id="3.40.50.300">
    <property type="entry name" value="P-loop containing nucleotide triphosphate hydrolases"/>
    <property type="match status" value="2"/>
</dbReference>
<dbReference type="SMART" id="SM00487">
    <property type="entry name" value="DEXDc"/>
    <property type="match status" value="1"/>
</dbReference>
<evidence type="ECO:0000313" key="4">
    <source>
        <dbReference type="Proteomes" id="UP000658278"/>
    </source>
</evidence>
<dbReference type="GO" id="GO:0009035">
    <property type="term" value="F:type I site-specific deoxyribonuclease activity"/>
    <property type="evidence" value="ECO:0007669"/>
    <property type="project" value="UniProtKB-EC"/>
</dbReference>
<dbReference type="RefSeq" id="WP_200278259.1">
    <property type="nucleotide sequence ID" value="NZ_JAENII010000004.1"/>
</dbReference>
<dbReference type="PROSITE" id="PS51192">
    <property type="entry name" value="HELICASE_ATP_BIND_1"/>
    <property type="match status" value="1"/>
</dbReference>
<dbReference type="GO" id="GO:0003677">
    <property type="term" value="F:DNA binding"/>
    <property type="evidence" value="ECO:0007669"/>
    <property type="project" value="UniProtKB-KW"/>
</dbReference>
<accession>A0A934RD71</accession>